<keyword evidence="3" id="KW-0722">Serine protease inhibitor</keyword>
<keyword evidence="5" id="KW-1185">Reference proteome</keyword>
<gene>
    <name evidence="4" type="ORF">TrCOL_g13505</name>
</gene>
<dbReference type="GO" id="GO:0004867">
    <property type="term" value="F:serine-type endopeptidase inhibitor activity"/>
    <property type="evidence" value="ECO:0007669"/>
    <property type="project" value="UniProtKB-KW"/>
</dbReference>
<dbReference type="Gene3D" id="3.30.10.10">
    <property type="entry name" value="Trypsin Inhibitor V, subunit A"/>
    <property type="match status" value="1"/>
</dbReference>
<proteinExistence type="inferred from homology"/>
<dbReference type="AlphaFoldDB" id="A0A9W7L0Z7"/>
<dbReference type="Pfam" id="PF00280">
    <property type="entry name" value="potato_inhibit"/>
    <property type="match status" value="1"/>
</dbReference>
<reference evidence="5" key="1">
    <citation type="journal article" date="2023" name="Commun. Biol.">
        <title>Genome analysis of Parmales, the sister group of diatoms, reveals the evolutionary specialization of diatoms from phago-mixotrophs to photoautotrophs.</title>
        <authorList>
            <person name="Ban H."/>
            <person name="Sato S."/>
            <person name="Yoshikawa S."/>
            <person name="Yamada K."/>
            <person name="Nakamura Y."/>
            <person name="Ichinomiya M."/>
            <person name="Sato N."/>
            <person name="Blanc-Mathieu R."/>
            <person name="Endo H."/>
            <person name="Kuwata A."/>
            <person name="Ogata H."/>
        </authorList>
    </citation>
    <scope>NUCLEOTIDE SEQUENCE [LARGE SCALE GENOMIC DNA]</scope>
</reference>
<dbReference type="GO" id="GO:0009611">
    <property type="term" value="P:response to wounding"/>
    <property type="evidence" value="ECO:0007669"/>
    <property type="project" value="InterPro"/>
</dbReference>
<dbReference type="PRINTS" id="PR00292">
    <property type="entry name" value="POTATOINHBTR"/>
</dbReference>
<comment type="similarity">
    <text evidence="1">Belongs to the protease inhibitor I13 (potato type I serine protease inhibitor) family.</text>
</comment>
<evidence type="ECO:0000256" key="3">
    <source>
        <dbReference type="ARBA" id="ARBA00022900"/>
    </source>
</evidence>
<accession>A0A9W7L0Z7</accession>
<dbReference type="OrthoDB" id="10013825at2759"/>
<organism evidence="4 5">
    <name type="scientific">Triparma columacea</name>
    <dbReference type="NCBI Taxonomy" id="722753"/>
    <lineage>
        <taxon>Eukaryota</taxon>
        <taxon>Sar</taxon>
        <taxon>Stramenopiles</taxon>
        <taxon>Ochrophyta</taxon>
        <taxon>Bolidophyceae</taxon>
        <taxon>Parmales</taxon>
        <taxon>Triparmaceae</taxon>
        <taxon>Triparma</taxon>
    </lineage>
</organism>
<dbReference type="PANTHER" id="PTHR33091">
    <property type="entry name" value="PROTEIN, PUTATIVE, EXPRESSED-RELATED"/>
    <property type="match status" value="1"/>
</dbReference>
<evidence type="ECO:0000313" key="5">
    <source>
        <dbReference type="Proteomes" id="UP001165065"/>
    </source>
</evidence>
<dbReference type="InterPro" id="IPR000864">
    <property type="entry name" value="Prot_inh_pot1"/>
</dbReference>
<comment type="caution">
    <text evidence="4">The sequence shown here is derived from an EMBL/GenBank/DDBJ whole genome shotgun (WGS) entry which is preliminary data.</text>
</comment>
<dbReference type="InterPro" id="IPR036354">
    <property type="entry name" value="Prot_inh_pot1_sf"/>
</dbReference>
<evidence type="ECO:0000256" key="2">
    <source>
        <dbReference type="ARBA" id="ARBA00022690"/>
    </source>
</evidence>
<dbReference type="Proteomes" id="UP001165065">
    <property type="component" value="Unassembled WGS sequence"/>
</dbReference>
<dbReference type="SUPFAM" id="SSF54654">
    <property type="entry name" value="CI-2 family of serine protease inhibitors"/>
    <property type="match status" value="1"/>
</dbReference>
<evidence type="ECO:0000313" key="4">
    <source>
        <dbReference type="EMBL" id="GMI20397.1"/>
    </source>
</evidence>
<name>A0A9W7L0Z7_9STRA</name>
<dbReference type="EMBL" id="BRYA01000509">
    <property type="protein sequence ID" value="GMI20397.1"/>
    <property type="molecule type" value="Genomic_DNA"/>
</dbReference>
<keyword evidence="2" id="KW-0646">Protease inhibitor</keyword>
<protein>
    <submittedName>
        <fullName evidence="4">Uncharacterized protein</fullName>
    </submittedName>
</protein>
<evidence type="ECO:0000256" key="1">
    <source>
        <dbReference type="ARBA" id="ARBA00008210"/>
    </source>
</evidence>
<dbReference type="PANTHER" id="PTHR33091:SF29">
    <property type="entry name" value="SUBTILISIN INHIBITOR 1"/>
    <property type="match status" value="1"/>
</dbReference>
<sequence length="89" mass="9388">MSQNANNGPIHHPGGWNGAIPGDGVVAVWPSTVGLDGVSAAEVIQKSRPDLKIVTVVPEGAMVTRDMRFDRVRVYVDEGGKVVKAPRVG</sequence>